<reference evidence="1 2" key="1">
    <citation type="submission" date="2018-03" db="EMBL/GenBank/DDBJ databases">
        <title>Genomic Encyclopedia of Archaeal and Bacterial Type Strains, Phase II (KMG-II): from individual species to whole genera.</title>
        <authorList>
            <person name="Goeker M."/>
        </authorList>
    </citation>
    <scope>NUCLEOTIDE SEQUENCE [LARGE SCALE GENOMIC DNA]</scope>
    <source>
        <strain evidence="1 2">DSM 18107</strain>
    </source>
</reference>
<evidence type="ECO:0000313" key="1">
    <source>
        <dbReference type="EMBL" id="PSL30038.1"/>
    </source>
</evidence>
<accession>A0A2P8G7V2</accession>
<keyword evidence="2" id="KW-1185">Reference proteome</keyword>
<organism evidence="1 2">
    <name type="scientific">Chitinophaga ginsengisoli</name>
    <dbReference type="NCBI Taxonomy" id="363837"/>
    <lineage>
        <taxon>Bacteria</taxon>
        <taxon>Pseudomonadati</taxon>
        <taxon>Bacteroidota</taxon>
        <taxon>Chitinophagia</taxon>
        <taxon>Chitinophagales</taxon>
        <taxon>Chitinophagaceae</taxon>
        <taxon>Chitinophaga</taxon>
    </lineage>
</organism>
<dbReference type="AlphaFoldDB" id="A0A2P8G7V2"/>
<gene>
    <name evidence="1" type="ORF">CLV42_106375</name>
</gene>
<protein>
    <submittedName>
        <fullName evidence="1">Uncharacterized protein</fullName>
    </submittedName>
</protein>
<dbReference type="EMBL" id="PYGK01000006">
    <property type="protein sequence ID" value="PSL30038.1"/>
    <property type="molecule type" value="Genomic_DNA"/>
</dbReference>
<name>A0A2P8G7V2_9BACT</name>
<dbReference type="Proteomes" id="UP000240978">
    <property type="component" value="Unassembled WGS sequence"/>
</dbReference>
<sequence>MVIISLKSEEKEEIVDFENYNMLLKNKVDVGQ</sequence>
<evidence type="ECO:0000313" key="2">
    <source>
        <dbReference type="Proteomes" id="UP000240978"/>
    </source>
</evidence>
<comment type="caution">
    <text evidence="1">The sequence shown here is derived from an EMBL/GenBank/DDBJ whole genome shotgun (WGS) entry which is preliminary data.</text>
</comment>
<proteinExistence type="predicted"/>